<sequence length="412" mass="45682">MQEMPTSHGGAGAPHIVPGPIHSPSHEQVLGLQTSFQMPLSMDDSPPSSASPSEIQSRLDENLSGVHDLFQPHAYQQPLGLQTTFNVMPSMGGPTAFHVFPGALQGRSDEHLPGVQGANQPHYTEVGNTIAYPWFESPADRSPLDETEAFDEDAWLEQIPDIVSGQGGGGEAPLGPYVISDSPEGSVSTSSADISPPSDADAMQDDDFDINTHPFVRLPVLEDGVVIRHMEVKDLFKPFRGKVQPYFYLSTLRALFAKSVLDQDDVNKLVNAVEGLIGAAWHQAQRRFRKTRPLYAAEALGKNFLALDAIICAIQLLGDTMSVSTWWDEFISAFNCDPSIYLPPLVRQISVSNRRLIRRLLNVLEIYKKGERPSAEEVYEIKKKLFCSEDAPLHFKDFKWTPWRKDGNCSWK</sequence>
<feature type="region of interest" description="Disordered" evidence="1">
    <location>
        <begin position="38"/>
        <end position="58"/>
    </location>
</feature>
<name>U6H241_9EIME</name>
<reference evidence="2" key="2">
    <citation type="submission" date="2013-10" db="EMBL/GenBank/DDBJ databases">
        <authorList>
            <person name="Aslett M."/>
        </authorList>
    </citation>
    <scope>NUCLEOTIDE SEQUENCE [LARGE SCALE GENOMIC DNA]</scope>
    <source>
        <strain evidence="2">Houghton</strain>
    </source>
</reference>
<organism evidence="2 3">
    <name type="scientific">Eimeria praecox</name>
    <dbReference type="NCBI Taxonomy" id="51316"/>
    <lineage>
        <taxon>Eukaryota</taxon>
        <taxon>Sar</taxon>
        <taxon>Alveolata</taxon>
        <taxon>Apicomplexa</taxon>
        <taxon>Conoidasida</taxon>
        <taxon>Coccidia</taxon>
        <taxon>Eucoccidiorida</taxon>
        <taxon>Eimeriorina</taxon>
        <taxon>Eimeriidae</taxon>
        <taxon>Eimeria</taxon>
    </lineage>
</organism>
<dbReference type="EMBL" id="HG693925">
    <property type="protein sequence ID" value="CDI85518.1"/>
    <property type="molecule type" value="Genomic_DNA"/>
</dbReference>
<feature type="compositionally biased region" description="Low complexity" evidence="1">
    <location>
        <begin position="186"/>
        <end position="199"/>
    </location>
</feature>
<dbReference type="Proteomes" id="UP000018201">
    <property type="component" value="Unassembled WGS sequence"/>
</dbReference>
<proteinExistence type="predicted"/>
<evidence type="ECO:0000313" key="3">
    <source>
        <dbReference type="Proteomes" id="UP000018201"/>
    </source>
</evidence>
<feature type="region of interest" description="Disordered" evidence="1">
    <location>
        <begin position="166"/>
        <end position="199"/>
    </location>
</feature>
<gene>
    <name evidence="2" type="ORF">EPH_0057680</name>
</gene>
<dbReference type="AlphaFoldDB" id="U6H241"/>
<feature type="region of interest" description="Disordered" evidence="1">
    <location>
        <begin position="1"/>
        <end position="26"/>
    </location>
</feature>
<keyword evidence="3" id="KW-1185">Reference proteome</keyword>
<feature type="compositionally biased region" description="Low complexity" evidence="1">
    <location>
        <begin position="38"/>
        <end position="53"/>
    </location>
</feature>
<dbReference type="OrthoDB" id="347609at2759"/>
<accession>U6H241</accession>
<protein>
    <submittedName>
        <fullName evidence="2">Uncharacterized protein</fullName>
    </submittedName>
</protein>
<dbReference type="VEuPathDB" id="ToxoDB:EPH_0057680"/>
<reference evidence="2" key="1">
    <citation type="submission" date="2013-10" db="EMBL/GenBank/DDBJ databases">
        <title>Genomic analysis of the causative agents of coccidiosis in chickens.</title>
        <authorList>
            <person name="Reid A.J."/>
            <person name="Blake D."/>
            <person name="Billington K."/>
            <person name="Browne H."/>
            <person name="Dunn M."/>
            <person name="Hung S."/>
            <person name="Kawahara F."/>
            <person name="Miranda-Saavedra D."/>
            <person name="Mourier T."/>
            <person name="Nagra H."/>
            <person name="Otto T.D."/>
            <person name="Rawlings N."/>
            <person name="Sanchez A."/>
            <person name="Sanders M."/>
            <person name="Subramaniam C."/>
            <person name="Tay Y."/>
            <person name="Dear P."/>
            <person name="Doerig C."/>
            <person name="Gruber A."/>
            <person name="Parkinson J."/>
            <person name="Shirley M."/>
            <person name="Wan K.L."/>
            <person name="Berriman M."/>
            <person name="Tomley F."/>
            <person name="Pain A."/>
        </authorList>
    </citation>
    <scope>NUCLEOTIDE SEQUENCE [LARGE SCALE GENOMIC DNA]</scope>
    <source>
        <strain evidence="2">Houghton</strain>
    </source>
</reference>
<evidence type="ECO:0000313" key="2">
    <source>
        <dbReference type="EMBL" id="CDI85518.1"/>
    </source>
</evidence>
<evidence type="ECO:0000256" key="1">
    <source>
        <dbReference type="SAM" id="MobiDB-lite"/>
    </source>
</evidence>